<feature type="region of interest" description="Disordered" evidence="11">
    <location>
        <begin position="534"/>
        <end position="554"/>
    </location>
</feature>
<evidence type="ECO:0000259" key="12">
    <source>
        <dbReference type="PROSITE" id="PS51340"/>
    </source>
</evidence>
<feature type="compositionally biased region" description="Gly residues" evidence="11">
    <location>
        <begin position="1002"/>
        <end position="1015"/>
    </location>
</feature>
<dbReference type="EC" id="2.8.1.9" evidence="9"/>
<dbReference type="FunFam" id="1.10.220.10:FF:000003">
    <property type="entry name" value="Annexin"/>
    <property type="match status" value="1"/>
</dbReference>
<feature type="compositionally biased region" description="Pro residues" evidence="11">
    <location>
        <begin position="1016"/>
        <end position="1047"/>
    </location>
</feature>
<dbReference type="InterPro" id="IPR018502">
    <property type="entry name" value="Annexin_repeat"/>
</dbReference>
<dbReference type="Gene3D" id="1.10.220.10">
    <property type="entry name" value="Annexin"/>
    <property type="match status" value="4"/>
</dbReference>
<keyword evidence="4 10" id="KW-0106">Calcium</keyword>
<dbReference type="FunFam" id="1.10.220.10:FF:000002">
    <property type="entry name" value="Annexin"/>
    <property type="match status" value="1"/>
</dbReference>
<dbReference type="PRINTS" id="PR00196">
    <property type="entry name" value="ANNEXIN"/>
</dbReference>
<feature type="compositionally biased region" description="Polar residues" evidence="11">
    <location>
        <begin position="543"/>
        <end position="554"/>
    </location>
</feature>
<evidence type="ECO:0000256" key="1">
    <source>
        <dbReference type="ARBA" id="ARBA00007831"/>
    </source>
</evidence>
<dbReference type="GO" id="GO:0008265">
    <property type="term" value="F:molybdenum cofactor sulfurtransferase activity"/>
    <property type="evidence" value="ECO:0007669"/>
    <property type="project" value="UniProtKB-UniRule"/>
</dbReference>
<dbReference type="SUPFAM" id="SSF141673">
    <property type="entry name" value="MOSC N-terminal domain-like"/>
    <property type="match status" value="1"/>
</dbReference>
<dbReference type="SMART" id="SM00335">
    <property type="entry name" value="ANX"/>
    <property type="match status" value="4"/>
</dbReference>
<dbReference type="GO" id="GO:0016829">
    <property type="term" value="F:lyase activity"/>
    <property type="evidence" value="ECO:0007669"/>
    <property type="project" value="UniProtKB-UniRule"/>
</dbReference>
<feature type="domain" description="MOSC" evidence="12">
    <location>
        <begin position="684"/>
        <end position="843"/>
    </location>
</feature>
<evidence type="ECO:0000256" key="9">
    <source>
        <dbReference type="HAMAP-Rule" id="MF_03050"/>
    </source>
</evidence>
<sequence>METQSLQDFQDLCTFESFKNLWHYYGYGVDQQELIDREFKRIKGVTYLDHAGTTLFPESQIKGFYDDISRNVYGNPHSHNPSSRLTHDTVESVRYRILEHFNTCPEEYSVIFTSGCTAALKLVADTFPWKAVSNEGPGSQFCYLTDNHTSVVGIRGVTALQGVGTVSVLPREVETRAKKPPTQTNGEEECSAPHLFCYPAQSNFSGRKYPLSYVKGIQSRQLYPACEHRGRWFVLLDAACFVSCSPLDLSQYPADFVPISFYKMFGFPTGLGALLVRNEAAEVLRKTYFGGGTAAAYLVAEDYFVPKPNVVSRFEDGTVSFLDIISLHHGFETLRKLTGSMLNIQLHTFGLARYAYIVLSCLCHSNGKPAVQIHCDNDFQNMAEQGAILNFSLLDCHGRTVGYSQVDKMASLFNIHIRTGCFCNTGACQHYLAISNQNVKSNLHAGHICGDNIDLIEGRPTGSIRVSFGYMSSFEDCQNFLRFVVNCFVDKPLILNQKRLTKLKSAESVESAASHDLPSIINGQLGHENRQAITPSPERITPSEDTVSKQGKNNGRSHALTNIFIYPVKSCASFEVTEWPLGPQGLLYDRLWMVVNENGVCLSQKREPKLCLIRPVIYLASNTLQLQVSGMEAVTVPLETSLANSDLRTSQSKVCGDRVQTVDCGEEVSAWLSEFLGKPCRLIRQRPEFLRDMKFGRGKADDCGPTALSLVNEAQFLLINRASVSFLQEHIANRHDSENEGTWHDTEQLIQRFRANLVISGQEAFAEDDWSHLTVGNTQFQVIGRCGRCQMIGVDQKSATRTQEPLRSLSECRSGKVTFGVYLAHQSARNTTTVPVLSELTARCLNFSGTTMSYPGYPPQSGYPPQAGGYPPQPGAYPPAAGGYPPQPGMYPPQAGGYPPQPGAYPSQPGAYPGQPGPYAGVPSGGWGAPGAPGAPIGLDNLPNPGFNASNLPAMANQFAANSGFTPNPSMFPQVPGGYPGPQPGGPPAPSPNQPYGMYPQPGGGMPQGQGMGYPGGPPPGQQMPGFPNAPAPNPSMPGYPNTPSPNPSMPSYGGGYGGGAPAVPAISRGFRGTIQDFPGADPLKDAEVLRKAMKGFGTDEQAIINLLGSRSNKQRVPLLVSYKTAYGKDLIKDLKSELSGNFEKLVLAMLKTPAQYDAYELKEAIKGAGTDEACLIEILASRSNAEIREINQIFKAENKKSLEESISGDTSGHFRRLLVSLAQGNRDERENVDISLAKQDAQALYQAGENKLGTDESKFNAILCARSKPHLRAVFNEYQHMCGRDIEKSIEREMSGDLESGMLAVVKCIKNTPAYFAERLYKAMKGAGTKDRTLVRIMVTRSEVDMLDIRQEYMKNYGKSLYTAISGDTSGDYKKLLLKLCGGSD</sequence>
<evidence type="ECO:0000313" key="13">
    <source>
        <dbReference type="EMBL" id="KAK2896495.1"/>
    </source>
</evidence>
<dbReference type="GO" id="GO:0005544">
    <property type="term" value="F:calcium-dependent phospholipid binding"/>
    <property type="evidence" value="ECO:0007669"/>
    <property type="project" value="UniProtKB-KW"/>
</dbReference>
<organism evidence="13 14">
    <name type="scientific">Cirrhinus molitorella</name>
    <name type="common">mud carp</name>
    <dbReference type="NCBI Taxonomy" id="172907"/>
    <lineage>
        <taxon>Eukaryota</taxon>
        <taxon>Metazoa</taxon>
        <taxon>Chordata</taxon>
        <taxon>Craniata</taxon>
        <taxon>Vertebrata</taxon>
        <taxon>Euteleostomi</taxon>
        <taxon>Actinopterygii</taxon>
        <taxon>Neopterygii</taxon>
        <taxon>Teleostei</taxon>
        <taxon>Ostariophysi</taxon>
        <taxon>Cypriniformes</taxon>
        <taxon>Cyprinidae</taxon>
        <taxon>Labeoninae</taxon>
        <taxon>Labeonini</taxon>
        <taxon>Cirrhinus</taxon>
    </lineage>
</organism>
<dbReference type="PROSITE" id="PS51897">
    <property type="entry name" value="ANNEXIN_2"/>
    <property type="match status" value="4"/>
</dbReference>
<dbReference type="InterPro" id="IPR005303">
    <property type="entry name" value="MOCOS_middle"/>
</dbReference>
<dbReference type="FunFam" id="1.10.220.10:FF:000001">
    <property type="entry name" value="Annexin"/>
    <property type="match status" value="1"/>
</dbReference>
<dbReference type="InterPro" id="IPR000192">
    <property type="entry name" value="Aminotrans_V_dom"/>
</dbReference>
<dbReference type="InterPro" id="IPR011037">
    <property type="entry name" value="Pyrv_Knase-like_insert_dom_sf"/>
</dbReference>
<dbReference type="Gene3D" id="3.40.640.10">
    <property type="entry name" value="Type I PLP-dependent aspartate aminotransferase-like (Major domain)"/>
    <property type="match status" value="1"/>
</dbReference>
<dbReference type="GO" id="GO:0012506">
    <property type="term" value="C:vesicle membrane"/>
    <property type="evidence" value="ECO:0007669"/>
    <property type="project" value="TreeGrafter"/>
</dbReference>
<dbReference type="SUPFAM" id="SSF50800">
    <property type="entry name" value="PK beta-barrel domain-like"/>
    <property type="match status" value="1"/>
</dbReference>
<dbReference type="InterPro" id="IPR037104">
    <property type="entry name" value="Annexin_sf"/>
</dbReference>
<dbReference type="EMBL" id="JAUYZG010000010">
    <property type="protein sequence ID" value="KAK2896495.1"/>
    <property type="molecule type" value="Genomic_DNA"/>
</dbReference>
<dbReference type="Pfam" id="PF00191">
    <property type="entry name" value="Annexin"/>
    <property type="match status" value="4"/>
</dbReference>
<dbReference type="InterPro" id="IPR015421">
    <property type="entry name" value="PyrdxlP-dep_Trfase_major"/>
</dbReference>
<comment type="catalytic activity">
    <reaction evidence="9">
        <text>Mo-molybdopterin + L-cysteine + AH2 = thio-Mo-molybdopterin + L-alanine + A + H2O</text>
        <dbReference type="Rhea" id="RHEA:42636"/>
        <dbReference type="ChEBI" id="CHEBI:13193"/>
        <dbReference type="ChEBI" id="CHEBI:15377"/>
        <dbReference type="ChEBI" id="CHEBI:17499"/>
        <dbReference type="ChEBI" id="CHEBI:35235"/>
        <dbReference type="ChEBI" id="CHEBI:57972"/>
        <dbReference type="ChEBI" id="CHEBI:71302"/>
        <dbReference type="ChEBI" id="CHEBI:82685"/>
        <dbReference type="EC" id="2.8.1.9"/>
    </reaction>
</comment>
<keyword evidence="14" id="KW-1185">Reference proteome</keyword>
<dbReference type="GO" id="GO:0005509">
    <property type="term" value="F:calcium ion binding"/>
    <property type="evidence" value="ECO:0007669"/>
    <property type="project" value="InterPro"/>
</dbReference>
<proteinExistence type="inferred from homology"/>
<dbReference type="InterPro" id="IPR015424">
    <property type="entry name" value="PyrdxlP-dep_Trfase"/>
</dbReference>
<reference evidence="13" key="1">
    <citation type="submission" date="2023-08" db="EMBL/GenBank/DDBJ databases">
        <title>Chromosome-level Genome Assembly of mud carp (Cirrhinus molitorella).</title>
        <authorList>
            <person name="Liu H."/>
        </authorList>
    </citation>
    <scope>NUCLEOTIDE SEQUENCE</scope>
    <source>
        <strain evidence="13">Prfri</strain>
        <tissue evidence="13">Muscle</tissue>
    </source>
</reference>
<dbReference type="InterPro" id="IPR005302">
    <property type="entry name" value="MoCF_Sase_C"/>
</dbReference>
<comment type="caution">
    <text evidence="13">The sequence shown here is derived from an EMBL/GenBank/DDBJ whole genome shotgun (WGS) entry which is preliminary data.</text>
</comment>
<evidence type="ECO:0000256" key="4">
    <source>
        <dbReference type="ARBA" id="ARBA00022837"/>
    </source>
</evidence>
<dbReference type="InterPro" id="IPR018252">
    <property type="entry name" value="Annexin_repeat_CS"/>
</dbReference>
<dbReference type="GO" id="GO:0006777">
    <property type="term" value="P:Mo-molybdopterin cofactor biosynthetic process"/>
    <property type="evidence" value="ECO:0007669"/>
    <property type="project" value="UniProtKB-UniRule"/>
</dbReference>
<dbReference type="PANTHER" id="PTHR10502:SF29">
    <property type="entry name" value="ANNEXIN A11"/>
    <property type="match status" value="1"/>
</dbReference>
<evidence type="ECO:0000256" key="6">
    <source>
        <dbReference type="ARBA" id="ARBA00023150"/>
    </source>
</evidence>
<feature type="active site" evidence="9">
    <location>
        <position position="423"/>
    </location>
</feature>
<dbReference type="InterPro" id="IPR028886">
    <property type="entry name" value="MoCo_sulfurase"/>
</dbReference>
<feature type="compositionally biased region" description="Pro residues" evidence="11">
    <location>
        <begin position="979"/>
        <end position="993"/>
    </location>
</feature>
<evidence type="ECO:0000256" key="8">
    <source>
        <dbReference type="ARBA" id="ARBA00023302"/>
    </source>
</evidence>
<keyword evidence="2 9" id="KW-0808">Transferase</keyword>
<comment type="similarity">
    <text evidence="9">Belongs to the class-V pyridoxal-phosphate-dependent aminotransferase family. MOCOS subfamily.</text>
</comment>
<comment type="domain">
    <text evidence="10">A pair of annexin repeats may form one binding site for calcium and phospholipid.</text>
</comment>
<evidence type="ECO:0000256" key="3">
    <source>
        <dbReference type="ARBA" id="ARBA00022737"/>
    </source>
</evidence>
<dbReference type="Proteomes" id="UP001187343">
    <property type="component" value="Unassembled WGS sequence"/>
</dbReference>
<keyword evidence="8 10" id="KW-0111">Calcium/phospholipid-binding</keyword>
<evidence type="ECO:0000256" key="5">
    <source>
        <dbReference type="ARBA" id="ARBA00022898"/>
    </source>
</evidence>
<dbReference type="GO" id="GO:0030170">
    <property type="term" value="F:pyridoxal phosphate binding"/>
    <property type="evidence" value="ECO:0007669"/>
    <property type="project" value="UniProtKB-UniRule"/>
</dbReference>
<dbReference type="GO" id="GO:0005634">
    <property type="term" value="C:nucleus"/>
    <property type="evidence" value="ECO:0007669"/>
    <property type="project" value="TreeGrafter"/>
</dbReference>
<dbReference type="Pfam" id="PF03476">
    <property type="entry name" value="MOSC_N"/>
    <property type="match status" value="1"/>
</dbReference>
<comment type="similarity">
    <text evidence="1 10">Belongs to the annexin family.</text>
</comment>
<accession>A0AA88TLQ6</accession>
<dbReference type="GO" id="GO:0006909">
    <property type="term" value="P:phagocytosis"/>
    <property type="evidence" value="ECO:0007669"/>
    <property type="project" value="TreeGrafter"/>
</dbReference>
<protein>
    <recommendedName>
        <fullName evidence="9">Molybdenum cofactor sulfurase</fullName>
        <shortName evidence="9">MCS</shortName>
        <shortName evidence="9">MOS</shortName>
        <shortName evidence="9">MoCo sulfurase</shortName>
        <ecNumber evidence="9">2.8.1.9</ecNumber>
    </recommendedName>
    <alternativeName>
        <fullName evidence="9">Molybdenum cofactor sulfurtransferase</fullName>
    </alternativeName>
</protein>
<evidence type="ECO:0000313" key="14">
    <source>
        <dbReference type="Proteomes" id="UP001187343"/>
    </source>
</evidence>
<feature type="region of interest" description="Disordered" evidence="11">
    <location>
        <begin position="965"/>
        <end position="1047"/>
    </location>
</feature>
<keyword evidence="5 9" id="KW-0663">Pyridoxal phosphate</keyword>
<keyword evidence="6 9" id="KW-0501">Molybdenum cofactor biosynthesis</keyword>
<evidence type="ECO:0000256" key="10">
    <source>
        <dbReference type="RuleBase" id="RU003540"/>
    </source>
</evidence>
<dbReference type="Pfam" id="PF00266">
    <property type="entry name" value="Aminotran_5"/>
    <property type="match status" value="1"/>
</dbReference>
<dbReference type="GO" id="GO:0005886">
    <property type="term" value="C:plasma membrane"/>
    <property type="evidence" value="ECO:0007669"/>
    <property type="project" value="TreeGrafter"/>
</dbReference>
<dbReference type="GO" id="GO:0032506">
    <property type="term" value="P:cytokinetic process"/>
    <property type="evidence" value="ECO:0007669"/>
    <property type="project" value="TreeGrafter"/>
</dbReference>
<evidence type="ECO:0000256" key="2">
    <source>
        <dbReference type="ARBA" id="ARBA00022679"/>
    </source>
</evidence>
<dbReference type="InterPro" id="IPR001464">
    <property type="entry name" value="Annexin"/>
</dbReference>
<evidence type="ECO:0000256" key="7">
    <source>
        <dbReference type="ARBA" id="ARBA00023216"/>
    </source>
</evidence>
<dbReference type="GO" id="GO:0030151">
    <property type="term" value="F:molybdenum ion binding"/>
    <property type="evidence" value="ECO:0007669"/>
    <property type="project" value="UniProtKB-UniRule"/>
</dbReference>
<comment type="cofactor">
    <cofactor evidence="9">
        <name>pyridoxal 5'-phosphate</name>
        <dbReference type="ChEBI" id="CHEBI:597326"/>
    </cofactor>
</comment>
<name>A0AA88TLQ6_9TELE</name>
<dbReference type="SUPFAM" id="SSF47874">
    <property type="entry name" value="Annexin"/>
    <property type="match status" value="1"/>
</dbReference>
<gene>
    <name evidence="9" type="primary">MOCOS</name>
    <name evidence="13" type="ORF">Q8A67_010983</name>
</gene>
<dbReference type="SUPFAM" id="SSF53383">
    <property type="entry name" value="PLP-dependent transferases"/>
    <property type="match status" value="1"/>
</dbReference>
<dbReference type="Pfam" id="PF03473">
    <property type="entry name" value="MOSC"/>
    <property type="match status" value="1"/>
</dbReference>
<dbReference type="PANTHER" id="PTHR10502">
    <property type="entry name" value="ANNEXIN"/>
    <property type="match status" value="1"/>
</dbReference>
<dbReference type="PROSITE" id="PS00223">
    <property type="entry name" value="ANNEXIN_1"/>
    <property type="match status" value="3"/>
</dbReference>
<feature type="modified residue" description="N6-(pyridoxal phosphate)lysine" evidence="9">
    <location>
        <position position="263"/>
    </location>
</feature>
<keyword evidence="3 10" id="KW-0677">Repeat</keyword>
<evidence type="ECO:0000256" key="11">
    <source>
        <dbReference type="SAM" id="MobiDB-lite"/>
    </source>
</evidence>
<dbReference type="HAMAP" id="MF_03050">
    <property type="entry name" value="MOCOS"/>
    <property type="match status" value="1"/>
</dbReference>
<dbReference type="FunFam" id="1.10.220.10:FF:000004">
    <property type="entry name" value="Annexin"/>
    <property type="match status" value="1"/>
</dbReference>
<dbReference type="PROSITE" id="PS51340">
    <property type="entry name" value="MOSC"/>
    <property type="match status" value="1"/>
</dbReference>
<comment type="function">
    <text evidence="9">Sulfurates the molybdenum cofactor. Sulfation of molybdenum is essential for xanthine dehydrogenase (XDH) and aldehyde oxidase (ADO) enzymes in which molybdenum cofactor is liganded by 1 oxygen and 1 sulfur atom in active form.</text>
</comment>
<dbReference type="GO" id="GO:0005737">
    <property type="term" value="C:cytoplasm"/>
    <property type="evidence" value="ECO:0007669"/>
    <property type="project" value="TreeGrafter"/>
</dbReference>
<keyword evidence="7 10" id="KW-0041">Annexin</keyword>
<dbReference type="GO" id="GO:0001786">
    <property type="term" value="F:phosphatidylserine binding"/>
    <property type="evidence" value="ECO:0007669"/>
    <property type="project" value="TreeGrafter"/>
</dbReference>